<comment type="subcellular location">
    <subcellularLocation>
        <location evidence="1 5">Nucleus</location>
    </subcellularLocation>
</comment>
<dbReference type="GO" id="GO:0007131">
    <property type="term" value="P:reciprocal meiotic recombination"/>
    <property type="evidence" value="ECO:0007669"/>
    <property type="project" value="InterPro"/>
</dbReference>
<evidence type="ECO:0000313" key="10">
    <source>
        <dbReference type="Proteomes" id="UP000038040"/>
    </source>
</evidence>
<name>A0A0N4UJC0_DRAME</name>
<evidence type="ECO:0000259" key="7">
    <source>
        <dbReference type="Pfam" id="PF03962"/>
    </source>
</evidence>
<proteinExistence type="inferred from homology"/>
<dbReference type="Pfam" id="PF03962">
    <property type="entry name" value="Mnd1"/>
    <property type="match status" value="1"/>
</dbReference>
<reference evidence="9 11" key="2">
    <citation type="submission" date="2018-11" db="EMBL/GenBank/DDBJ databases">
        <authorList>
            <consortium name="Pathogen Informatics"/>
        </authorList>
    </citation>
    <scope>NUCLEOTIDE SEQUENCE [LARGE SCALE GENOMIC DNA]</scope>
</reference>
<accession>A0A0N4UJC0</accession>
<dbReference type="Proteomes" id="UP000038040">
    <property type="component" value="Unplaced"/>
</dbReference>
<keyword evidence="4 5" id="KW-0539">Nucleus</keyword>
<dbReference type="Proteomes" id="UP000274756">
    <property type="component" value="Unassembled WGS sequence"/>
</dbReference>
<dbReference type="InterPro" id="IPR040453">
    <property type="entry name" value="Mnd1_HTH"/>
</dbReference>
<dbReference type="AlphaFoldDB" id="A0A0N4UJC0"/>
<dbReference type="InterPro" id="IPR040661">
    <property type="entry name" value="LZ3wCH"/>
</dbReference>
<dbReference type="Pfam" id="PF18517">
    <property type="entry name" value="LZ3wCH"/>
    <property type="match status" value="1"/>
</dbReference>
<gene>
    <name evidence="9" type="ORF">DME_LOCUS10157</name>
</gene>
<dbReference type="WBParaSite" id="DME_0000774701-mRNA-1">
    <property type="protein sequence ID" value="DME_0000774701-mRNA-1"/>
    <property type="gene ID" value="DME_0000774701"/>
</dbReference>
<feature type="domain" description="Leucine zipper with capping helix" evidence="8">
    <location>
        <begin position="124"/>
        <end position="183"/>
    </location>
</feature>
<evidence type="ECO:0000256" key="3">
    <source>
        <dbReference type="ARBA" id="ARBA00023054"/>
    </source>
</evidence>
<evidence type="ECO:0000313" key="12">
    <source>
        <dbReference type="WBParaSite" id="DME_0000774701-mRNA-1"/>
    </source>
</evidence>
<reference evidence="12" key="1">
    <citation type="submission" date="2017-02" db="UniProtKB">
        <authorList>
            <consortium name="WormBaseParasite"/>
        </authorList>
    </citation>
    <scope>IDENTIFICATION</scope>
</reference>
<sequence>MKELERIAPKQKGIVSQSVKEITLSLVDDGFVECEKIGTFVCYWAFPSKATVVRRVKLENLEKNINDAEKKVCEIKKQIEISKCGREENEARTALLHHFQELTKEKQNLSLRLDGLNKCGSEIIDSLKKECEKTLESINRWTDNMFDLTDNIFAIKKWCRLKFNIDMKTLDQQFGIPSDLDYLE</sequence>
<evidence type="ECO:0000256" key="4">
    <source>
        <dbReference type="ARBA" id="ARBA00023242"/>
    </source>
</evidence>
<comment type="function">
    <text evidence="5">Required for proper homologous chromosome pairing and efficient cross-over and intragenic recombination during meiosis.</text>
</comment>
<dbReference type="PIRSF" id="PIRSF026991">
    <property type="entry name" value="Mnd1"/>
    <property type="match status" value="1"/>
</dbReference>
<dbReference type="GO" id="GO:0003690">
    <property type="term" value="F:double-stranded DNA binding"/>
    <property type="evidence" value="ECO:0007669"/>
    <property type="project" value="InterPro"/>
</dbReference>
<feature type="coiled-coil region" evidence="6">
    <location>
        <begin position="58"/>
        <end position="144"/>
    </location>
</feature>
<evidence type="ECO:0000256" key="1">
    <source>
        <dbReference type="ARBA" id="ARBA00004123"/>
    </source>
</evidence>
<evidence type="ECO:0000256" key="5">
    <source>
        <dbReference type="PIRNR" id="PIRNR026991"/>
    </source>
</evidence>
<keyword evidence="11" id="KW-1185">Reference proteome</keyword>
<protein>
    <recommendedName>
        <fullName evidence="5">Meiotic nuclear division protein 1 homolog</fullName>
    </recommendedName>
</protein>
<dbReference type="STRING" id="318479.A0A0N4UJC0"/>
<dbReference type="GO" id="GO:0005634">
    <property type="term" value="C:nucleus"/>
    <property type="evidence" value="ECO:0007669"/>
    <property type="project" value="UniProtKB-SubCell"/>
</dbReference>
<evidence type="ECO:0000313" key="11">
    <source>
        <dbReference type="Proteomes" id="UP000274756"/>
    </source>
</evidence>
<dbReference type="OrthoDB" id="273345at2759"/>
<evidence type="ECO:0000259" key="8">
    <source>
        <dbReference type="Pfam" id="PF18517"/>
    </source>
</evidence>
<feature type="domain" description="Mnd1 HTH" evidence="7">
    <location>
        <begin position="1"/>
        <end position="47"/>
    </location>
</feature>
<evidence type="ECO:0000313" key="9">
    <source>
        <dbReference type="EMBL" id="VDN60184.1"/>
    </source>
</evidence>
<evidence type="ECO:0000256" key="2">
    <source>
        <dbReference type="ARBA" id="ARBA00005981"/>
    </source>
</evidence>
<dbReference type="EMBL" id="UYYG01001204">
    <property type="protein sequence ID" value="VDN60184.1"/>
    <property type="molecule type" value="Genomic_DNA"/>
</dbReference>
<comment type="similarity">
    <text evidence="2 5">Belongs to the MND1 family.</text>
</comment>
<keyword evidence="3 6" id="KW-0175">Coiled coil</keyword>
<evidence type="ECO:0000256" key="6">
    <source>
        <dbReference type="SAM" id="Coils"/>
    </source>
</evidence>
<dbReference type="InterPro" id="IPR005647">
    <property type="entry name" value="Mnd1"/>
</dbReference>
<organism evidence="10 12">
    <name type="scientific">Dracunculus medinensis</name>
    <name type="common">Guinea worm</name>
    <dbReference type="NCBI Taxonomy" id="318479"/>
    <lineage>
        <taxon>Eukaryota</taxon>
        <taxon>Metazoa</taxon>
        <taxon>Ecdysozoa</taxon>
        <taxon>Nematoda</taxon>
        <taxon>Chromadorea</taxon>
        <taxon>Rhabditida</taxon>
        <taxon>Spirurina</taxon>
        <taxon>Dracunculoidea</taxon>
        <taxon>Dracunculidae</taxon>
        <taxon>Dracunculus</taxon>
    </lineage>
</organism>